<protein>
    <submittedName>
        <fullName evidence="1">Uncharacterized protein</fullName>
    </submittedName>
</protein>
<dbReference type="STRING" id="91626.A0A0C9N7T1"/>
<name>A0A0C9N7T1_9FUNG</name>
<reference evidence="1" key="1">
    <citation type="submission" date="2014-09" db="EMBL/GenBank/DDBJ databases">
        <title>Draft genome sequence of an oleaginous Mucoromycotina fungus Mucor ambiguus NBRC6742.</title>
        <authorList>
            <person name="Takeda I."/>
            <person name="Yamane N."/>
            <person name="Morita T."/>
            <person name="Tamano K."/>
            <person name="Machida M."/>
            <person name="Baker S."/>
            <person name="Koike H."/>
        </authorList>
    </citation>
    <scope>NUCLEOTIDE SEQUENCE</scope>
    <source>
        <strain evidence="1">NBRC 6742</strain>
    </source>
</reference>
<dbReference type="Proteomes" id="UP000053815">
    <property type="component" value="Unassembled WGS sequence"/>
</dbReference>
<dbReference type="AlphaFoldDB" id="A0A0C9N7T1"/>
<accession>A0A0C9N7T1</accession>
<dbReference type="EMBL" id="DF836677">
    <property type="protein sequence ID" value="GAN10703.1"/>
    <property type="molecule type" value="Genomic_DNA"/>
</dbReference>
<proteinExistence type="predicted"/>
<sequence>MLFTCPTNLDIWSNYFSLVFMPTRALDMSEVYQNVMSLNLSSFHLLDSPLKVSVFEAITCVITAIWRAKWRSHYDNVGIDNQSVVDQAMSNLRNISSLNLFSCIITTKNLRKFYP</sequence>
<organism evidence="1">
    <name type="scientific">Mucor ambiguus</name>
    <dbReference type="NCBI Taxonomy" id="91626"/>
    <lineage>
        <taxon>Eukaryota</taxon>
        <taxon>Fungi</taxon>
        <taxon>Fungi incertae sedis</taxon>
        <taxon>Mucoromycota</taxon>
        <taxon>Mucoromycotina</taxon>
        <taxon>Mucoromycetes</taxon>
        <taxon>Mucorales</taxon>
        <taxon>Mucorineae</taxon>
        <taxon>Mucoraceae</taxon>
        <taxon>Mucor</taxon>
    </lineage>
</organism>
<dbReference type="OrthoDB" id="2278241at2759"/>
<evidence type="ECO:0000313" key="1">
    <source>
        <dbReference type="EMBL" id="GAN10703.1"/>
    </source>
</evidence>
<keyword evidence="2" id="KW-1185">Reference proteome</keyword>
<evidence type="ECO:0000313" key="2">
    <source>
        <dbReference type="Proteomes" id="UP000053815"/>
    </source>
</evidence>
<gene>
    <name evidence="1" type="ORF">MAM1_0388d10248</name>
</gene>